<dbReference type="Gene3D" id="2.60.120.10">
    <property type="entry name" value="Jelly Rolls"/>
    <property type="match status" value="1"/>
</dbReference>
<dbReference type="Pfam" id="PF07883">
    <property type="entry name" value="Cupin_2"/>
    <property type="match status" value="1"/>
</dbReference>
<dbReference type="Pfam" id="PF01381">
    <property type="entry name" value="HTH_3"/>
    <property type="match status" value="1"/>
</dbReference>
<proteinExistence type="predicted"/>
<accession>A0A2N7F5G4</accession>
<keyword evidence="1" id="KW-0805">Transcription regulation</keyword>
<dbReference type="SUPFAM" id="SSF47413">
    <property type="entry name" value="lambda repressor-like DNA-binding domains"/>
    <property type="match status" value="1"/>
</dbReference>
<dbReference type="InterPro" id="IPR014710">
    <property type="entry name" value="RmlC-like_jellyroll"/>
</dbReference>
<dbReference type="InterPro" id="IPR010982">
    <property type="entry name" value="Lambda_DNA-bd_dom_sf"/>
</dbReference>
<dbReference type="PANTHER" id="PTHR46797">
    <property type="entry name" value="HTH-TYPE TRANSCRIPTIONAL REGULATOR"/>
    <property type="match status" value="1"/>
</dbReference>
<evidence type="ECO:0000256" key="1">
    <source>
        <dbReference type="ARBA" id="ARBA00023015"/>
    </source>
</evidence>
<dbReference type="InterPro" id="IPR001387">
    <property type="entry name" value="Cro/C1-type_HTH"/>
</dbReference>
<dbReference type="PANTHER" id="PTHR46797:SF23">
    <property type="entry name" value="HTH-TYPE TRANSCRIPTIONAL REGULATOR SUTR"/>
    <property type="match status" value="1"/>
</dbReference>
<dbReference type="CDD" id="cd02209">
    <property type="entry name" value="cupin_XRE_C"/>
    <property type="match status" value="1"/>
</dbReference>
<dbReference type="EMBL" id="MCWU01000085">
    <property type="protein sequence ID" value="PMJ60897.1"/>
    <property type="molecule type" value="Genomic_DNA"/>
</dbReference>
<sequence>MSELPSLGTKLKATRNKSGLSLSDVSNLTGVSKTMLSQIERSESMPTIATVWKIANGLKIKLETLLDDSSKLYEVKSIDEKVAVTDDDGRMIIHSIFPFSPVSGYEVFYGIFKPGCNYSNDNHTNSTTEQLFVTEGELQMIISDRTYLIPAGSSLSFDSLDKHRYQNVGDVDAKVTIIVNYE</sequence>
<feature type="domain" description="HTH cro/C1-type" evidence="4">
    <location>
        <begin position="11"/>
        <end position="65"/>
    </location>
</feature>
<evidence type="ECO:0000313" key="6">
    <source>
        <dbReference type="Proteomes" id="UP000235330"/>
    </source>
</evidence>
<evidence type="ECO:0000256" key="3">
    <source>
        <dbReference type="ARBA" id="ARBA00023163"/>
    </source>
</evidence>
<dbReference type="PROSITE" id="PS50943">
    <property type="entry name" value="HTH_CROC1"/>
    <property type="match status" value="1"/>
</dbReference>
<dbReference type="Proteomes" id="UP000235330">
    <property type="component" value="Unassembled WGS sequence"/>
</dbReference>
<evidence type="ECO:0000256" key="2">
    <source>
        <dbReference type="ARBA" id="ARBA00023125"/>
    </source>
</evidence>
<dbReference type="InterPro" id="IPR011051">
    <property type="entry name" value="RmlC_Cupin_sf"/>
</dbReference>
<dbReference type="AlphaFoldDB" id="A0A2N7F5G4"/>
<dbReference type="GO" id="GO:0003700">
    <property type="term" value="F:DNA-binding transcription factor activity"/>
    <property type="evidence" value="ECO:0007669"/>
    <property type="project" value="TreeGrafter"/>
</dbReference>
<dbReference type="GO" id="GO:0003677">
    <property type="term" value="F:DNA binding"/>
    <property type="evidence" value="ECO:0007669"/>
    <property type="project" value="UniProtKB-KW"/>
</dbReference>
<name>A0A2N7F5G4_VIBSP</name>
<evidence type="ECO:0000313" key="5">
    <source>
        <dbReference type="EMBL" id="PMJ60897.1"/>
    </source>
</evidence>
<organism evidence="5 6">
    <name type="scientific">Vibrio splendidus</name>
    <dbReference type="NCBI Taxonomy" id="29497"/>
    <lineage>
        <taxon>Bacteria</taxon>
        <taxon>Pseudomonadati</taxon>
        <taxon>Pseudomonadota</taxon>
        <taxon>Gammaproteobacteria</taxon>
        <taxon>Vibrionales</taxon>
        <taxon>Vibrionaceae</taxon>
        <taxon>Vibrio</taxon>
    </lineage>
</organism>
<dbReference type="Gene3D" id="1.10.260.40">
    <property type="entry name" value="lambda repressor-like DNA-binding domains"/>
    <property type="match status" value="1"/>
</dbReference>
<dbReference type="SUPFAM" id="SSF51182">
    <property type="entry name" value="RmlC-like cupins"/>
    <property type="match status" value="1"/>
</dbReference>
<dbReference type="InterPro" id="IPR013096">
    <property type="entry name" value="Cupin_2"/>
</dbReference>
<comment type="caution">
    <text evidence="5">The sequence shown here is derived from an EMBL/GenBank/DDBJ whole genome shotgun (WGS) entry which is preliminary data.</text>
</comment>
<dbReference type="CDD" id="cd00093">
    <property type="entry name" value="HTH_XRE"/>
    <property type="match status" value="1"/>
</dbReference>
<protein>
    <recommendedName>
        <fullName evidence="4">HTH cro/C1-type domain-containing protein</fullName>
    </recommendedName>
</protein>
<dbReference type="SMART" id="SM00530">
    <property type="entry name" value="HTH_XRE"/>
    <property type="match status" value="1"/>
</dbReference>
<dbReference type="RefSeq" id="WP_102466843.1">
    <property type="nucleotide sequence ID" value="NZ_CAWNSM010000085.1"/>
</dbReference>
<keyword evidence="2" id="KW-0238">DNA-binding</keyword>
<gene>
    <name evidence="5" type="ORF">BCU17_07010</name>
</gene>
<dbReference type="GO" id="GO:0005829">
    <property type="term" value="C:cytosol"/>
    <property type="evidence" value="ECO:0007669"/>
    <property type="project" value="TreeGrafter"/>
</dbReference>
<reference evidence="6" key="1">
    <citation type="submission" date="2016-07" db="EMBL/GenBank/DDBJ databases">
        <title>Nontailed viruses are major unrecognized killers of bacteria in the ocean.</title>
        <authorList>
            <person name="Kauffman K."/>
            <person name="Hussain F."/>
            <person name="Yang J."/>
            <person name="Arevalo P."/>
            <person name="Brown J."/>
            <person name="Cutler M."/>
            <person name="Kelly L."/>
            <person name="Polz M.F."/>
        </authorList>
    </citation>
    <scope>NUCLEOTIDE SEQUENCE [LARGE SCALE GENOMIC DNA]</scope>
    <source>
        <strain evidence="6">10N.261.55.E11</strain>
    </source>
</reference>
<dbReference type="InterPro" id="IPR050807">
    <property type="entry name" value="TransReg_Diox_bact_type"/>
</dbReference>
<evidence type="ECO:0000259" key="4">
    <source>
        <dbReference type="PROSITE" id="PS50943"/>
    </source>
</evidence>
<keyword evidence="3" id="KW-0804">Transcription</keyword>